<organism evidence="7 8">
    <name type="scientific">Adineta steineri</name>
    <dbReference type="NCBI Taxonomy" id="433720"/>
    <lineage>
        <taxon>Eukaryota</taxon>
        <taxon>Metazoa</taxon>
        <taxon>Spiralia</taxon>
        <taxon>Gnathifera</taxon>
        <taxon>Rotifera</taxon>
        <taxon>Eurotatoria</taxon>
        <taxon>Bdelloidea</taxon>
        <taxon>Adinetida</taxon>
        <taxon>Adinetidae</taxon>
        <taxon>Adineta</taxon>
    </lineage>
</organism>
<evidence type="ECO:0000256" key="4">
    <source>
        <dbReference type="SAM" id="MobiDB-lite"/>
    </source>
</evidence>
<evidence type="ECO:0000256" key="2">
    <source>
        <dbReference type="ARBA" id="ARBA00022833"/>
    </source>
</evidence>
<accession>A0A814WV54</accession>
<dbReference type="Pfam" id="PF17123">
    <property type="entry name" value="zf-RING_11"/>
    <property type="match status" value="1"/>
</dbReference>
<dbReference type="InterPro" id="IPR001841">
    <property type="entry name" value="Znf_RING"/>
</dbReference>
<dbReference type="Pfam" id="PF00092">
    <property type="entry name" value="VWA"/>
    <property type="match status" value="1"/>
</dbReference>
<feature type="compositionally biased region" description="Polar residues" evidence="4">
    <location>
        <begin position="577"/>
        <end position="591"/>
    </location>
</feature>
<feature type="region of interest" description="Disordered" evidence="4">
    <location>
        <begin position="563"/>
        <end position="591"/>
    </location>
</feature>
<sequence length="604" mass="66537">MSSPTPSETPSQVADDCSICLSTLAPGTVLLTLSCNHKFHLQCLASNVQAQNKQCPLCRATIDASVVQLLAGATAASTPTRPVYLPPPVPAVPIQDIPSIEEPVDEAALQTAAERLATAQQAAATASSDTENLSLITAVTTLEYEAQPLETTSNIYGLVTLQAPTIPQSEIEVMRASRIPLDLICVIDSSGSMGGEKMNLLKQTMVYIVEQLNHLDRMAIISFNTSAVDRSHGLKRMNEQNQQILKDTVNNDIHSQGGTYIGSGIQLGIDLLRQRQTKNPLGAILVLTDGQDNDHHDYTSLMETLPEGVQLHSFGYGSDHTANVLVKLAEQGNGGTFTYIDEQRAIGSAFAMALGGLFTCVAKEIAVNIEFNDEYKIIHFHSKYSYEPRQLPSNTISIKLPNLNADEKRNLVFQLNVPQLLDNQNVEMNSQQPMSQGEASSVQQKFESKPIGNVTITYIDPKTTRSLTTNPIEFQLIRASDLPANLLQVDRTLDNQRNRIETTQALEQAMAEPDFQRSRAILKAQAEKLKTSISAEDPFTKELIQDLEQSFRHENQYRSSHHNTYMSHQTERGTYSPAGTTSSHQYSTGHQRQLAMHISNKYFS</sequence>
<evidence type="ECO:0000259" key="6">
    <source>
        <dbReference type="PROSITE" id="PS50234"/>
    </source>
</evidence>
<dbReference type="SMART" id="SM00327">
    <property type="entry name" value="VWA"/>
    <property type="match status" value="1"/>
</dbReference>
<dbReference type="CDD" id="cd16448">
    <property type="entry name" value="RING-H2"/>
    <property type="match status" value="1"/>
</dbReference>
<feature type="domain" description="RING-type" evidence="5">
    <location>
        <begin position="17"/>
        <end position="59"/>
    </location>
</feature>
<dbReference type="Gene3D" id="3.30.40.10">
    <property type="entry name" value="Zinc/RING finger domain, C3HC4 (zinc finger)"/>
    <property type="match status" value="1"/>
</dbReference>
<dbReference type="PANTHER" id="PTHR10579:SF43">
    <property type="entry name" value="ZINC FINGER (C3HC4-TYPE RING FINGER) FAMILY PROTEIN"/>
    <property type="match status" value="1"/>
</dbReference>
<dbReference type="InterPro" id="IPR051266">
    <property type="entry name" value="CLCR"/>
</dbReference>
<keyword evidence="1 3" id="KW-0479">Metal-binding</keyword>
<evidence type="ECO:0000259" key="5">
    <source>
        <dbReference type="PROSITE" id="PS50089"/>
    </source>
</evidence>
<proteinExistence type="predicted"/>
<dbReference type="InterPro" id="IPR013083">
    <property type="entry name" value="Znf_RING/FYVE/PHD"/>
</dbReference>
<dbReference type="PANTHER" id="PTHR10579">
    <property type="entry name" value="CALCIUM-ACTIVATED CHLORIDE CHANNEL REGULATOR"/>
    <property type="match status" value="1"/>
</dbReference>
<dbReference type="SUPFAM" id="SSF57850">
    <property type="entry name" value="RING/U-box"/>
    <property type="match status" value="1"/>
</dbReference>
<keyword evidence="2" id="KW-0862">Zinc</keyword>
<keyword evidence="1 3" id="KW-0863">Zinc-finger</keyword>
<evidence type="ECO:0000313" key="8">
    <source>
        <dbReference type="Proteomes" id="UP000663860"/>
    </source>
</evidence>
<name>A0A814WV54_9BILA</name>
<feature type="domain" description="VWFA" evidence="6">
    <location>
        <begin position="182"/>
        <end position="354"/>
    </location>
</feature>
<dbReference type="InterPro" id="IPR002035">
    <property type="entry name" value="VWF_A"/>
</dbReference>
<dbReference type="Proteomes" id="UP000663860">
    <property type="component" value="Unassembled WGS sequence"/>
</dbReference>
<dbReference type="SUPFAM" id="SSF53300">
    <property type="entry name" value="vWA-like"/>
    <property type="match status" value="1"/>
</dbReference>
<dbReference type="EMBL" id="CAJNOE010000418">
    <property type="protein sequence ID" value="CAF1205934.1"/>
    <property type="molecule type" value="Genomic_DNA"/>
</dbReference>
<evidence type="ECO:0000256" key="3">
    <source>
        <dbReference type="PROSITE-ProRule" id="PRU00175"/>
    </source>
</evidence>
<protein>
    <recommendedName>
        <fullName evidence="9">VWFA domain-containing protein</fullName>
    </recommendedName>
</protein>
<dbReference type="Gene3D" id="3.40.50.410">
    <property type="entry name" value="von Willebrand factor, type A domain"/>
    <property type="match status" value="1"/>
</dbReference>
<dbReference type="PROSITE" id="PS50234">
    <property type="entry name" value="VWFA"/>
    <property type="match status" value="1"/>
</dbReference>
<dbReference type="PROSITE" id="PS50089">
    <property type="entry name" value="ZF_RING_2"/>
    <property type="match status" value="1"/>
</dbReference>
<dbReference type="SMART" id="SM00184">
    <property type="entry name" value="RING"/>
    <property type="match status" value="1"/>
</dbReference>
<gene>
    <name evidence="7" type="ORF">IZO911_LOCUS28891</name>
</gene>
<dbReference type="InterPro" id="IPR036465">
    <property type="entry name" value="vWFA_dom_sf"/>
</dbReference>
<evidence type="ECO:0000313" key="7">
    <source>
        <dbReference type="EMBL" id="CAF1205934.1"/>
    </source>
</evidence>
<dbReference type="AlphaFoldDB" id="A0A814WV54"/>
<comment type="caution">
    <text evidence="7">The sequence shown here is derived from an EMBL/GenBank/DDBJ whole genome shotgun (WGS) entry which is preliminary data.</text>
</comment>
<reference evidence="7" key="1">
    <citation type="submission" date="2021-02" db="EMBL/GenBank/DDBJ databases">
        <authorList>
            <person name="Nowell W R."/>
        </authorList>
    </citation>
    <scope>NUCLEOTIDE SEQUENCE</scope>
</reference>
<evidence type="ECO:0000256" key="1">
    <source>
        <dbReference type="ARBA" id="ARBA00022771"/>
    </source>
</evidence>
<dbReference type="GO" id="GO:0008270">
    <property type="term" value="F:zinc ion binding"/>
    <property type="evidence" value="ECO:0007669"/>
    <property type="project" value="UniProtKB-KW"/>
</dbReference>
<evidence type="ECO:0008006" key="9">
    <source>
        <dbReference type="Google" id="ProtNLM"/>
    </source>
</evidence>